<feature type="region of interest" description="Disordered" evidence="1">
    <location>
        <begin position="131"/>
        <end position="166"/>
    </location>
</feature>
<feature type="compositionally biased region" description="Polar residues" evidence="1">
    <location>
        <begin position="84"/>
        <end position="98"/>
    </location>
</feature>
<accession>A0AAJ8LCP1</accession>
<gene>
    <name evidence="3" type="ORF">CI109_101016</name>
</gene>
<feature type="compositionally biased region" description="Pro residues" evidence="1">
    <location>
        <begin position="9"/>
        <end position="25"/>
    </location>
</feature>
<feature type="compositionally biased region" description="Gly residues" evidence="1">
    <location>
        <begin position="2061"/>
        <end position="2072"/>
    </location>
</feature>
<proteinExistence type="predicted"/>
<protein>
    <recommendedName>
        <fullName evidence="2">Protein UNC80 C-terminal domain-containing protein</fullName>
    </recommendedName>
</protein>
<dbReference type="KEGG" id="ksn:43586785"/>
<evidence type="ECO:0000313" key="3">
    <source>
        <dbReference type="EMBL" id="WWD16588.1"/>
    </source>
</evidence>
<dbReference type="InterPro" id="IPR046460">
    <property type="entry name" value="UNC80_C"/>
</dbReference>
<feature type="region of interest" description="Disordered" evidence="1">
    <location>
        <begin position="1"/>
        <end position="70"/>
    </location>
</feature>
<dbReference type="GO" id="GO:0055080">
    <property type="term" value="P:monoatomic cation homeostasis"/>
    <property type="evidence" value="ECO:0007669"/>
    <property type="project" value="TreeGrafter"/>
</dbReference>
<organism evidence="3 4">
    <name type="scientific">Kwoniella shandongensis</name>
    <dbReference type="NCBI Taxonomy" id="1734106"/>
    <lineage>
        <taxon>Eukaryota</taxon>
        <taxon>Fungi</taxon>
        <taxon>Dikarya</taxon>
        <taxon>Basidiomycota</taxon>
        <taxon>Agaricomycotina</taxon>
        <taxon>Tremellomycetes</taxon>
        <taxon>Tremellales</taxon>
        <taxon>Cryptococcaceae</taxon>
        <taxon>Kwoniella</taxon>
    </lineage>
</organism>
<reference evidence="3" key="2">
    <citation type="submission" date="2024-01" db="EMBL/GenBank/DDBJ databases">
        <title>Comparative genomics of Cryptococcus and Kwoniella reveals pathogenesis evolution and contrasting modes of karyotype evolution via chromosome fusion or intercentromeric recombination.</title>
        <authorList>
            <person name="Coelho M.A."/>
            <person name="David-Palma M."/>
            <person name="Shea T."/>
            <person name="Bowers K."/>
            <person name="McGinley-Smith S."/>
            <person name="Mohammad A.W."/>
            <person name="Gnirke A."/>
            <person name="Yurkov A.M."/>
            <person name="Nowrousian M."/>
            <person name="Sun S."/>
            <person name="Cuomo C.A."/>
            <person name="Heitman J."/>
        </authorList>
    </citation>
    <scope>NUCLEOTIDE SEQUENCE</scope>
    <source>
        <strain evidence="3">CBS 12478</strain>
    </source>
</reference>
<evidence type="ECO:0000313" key="4">
    <source>
        <dbReference type="Proteomes" id="UP000322225"/>
    </source>
</evidence>
<feature type="compositionally biased region" description="Low complexity" evidence="1">
    <location>
        <begin position="26"/>
        <end position="41"/>
    </location>
</feature>
<evidence type="ECO:0000256" key="1">
    <source>
        <dbReference type="SAM" id="MobiDB-lite"/>
    </source>
</evidence>
<name>A0AAJ8LCP1_9TREE</name>
<dbReference type="InterPro" id="IPR016024">
    <property type="entry name" value="ARM-type_fold"/>
</dbReference>
<feature type="domain" description="Protein UNC80 C-terminal" evidence="2">
    <location>
        <begin position="1392"/>
        <end position="1617"/>
    </location>
</feature>
<evidence type="ECO:0000259" key="2">
    <source>
        <dbReference type="Pfam" id="PF20262"/>
    </source>
</evidence>
<dbReference type="PANTHER" id="PTHR31781:SF1">
    <property type="entry name" value="PROTEIN UNC-80 HOMOLOG"/>
    <property type="match status" value="1"/>
</dbReference>
<dbReference type="Pfam" id="PF20262">
    <property type="entry name" value="UNC80_C"/>
    <property type="match status" value="1"/>
</dbReference>
<feature type="compositionally biased region" description="Polar residues" evidence="1">
    <location>
        <begin position="2075"/>
        <end position="2091"/>
    </location>
</feature>
<dbReference type="GO" id="GO:0005261">
    <property type="term" value="F:monoatomic cation channel activity"/>
    <property type="evidence" value="ECO:0007669"/>
    <property type="project" value="TreeGrafter"/>
</dbReference>
<dbReference type="RefSeq" id="XP_065822954.1">
    <property type="nucleotide sequence ID" value="XM_065966882.1"/>
</dbReference>
<feature type="compositionally biased region" description="Polar residues" evidence="1">
    <location>
        <begin position="151"/>
        <end position="165"/>
    </location>
</feature>
<feature type="region of interest" description="Disordered" evidence="1">
    <location>
        <begin position="1161"/>
        <end position="1186"/>
    </location>
</feature>
<feature type="region of interest" description="Disordered" evidence="1">
    <location>
        <begin position="83"/>
        <end position="106"/>
    </location>
</feature>
<sequence length="2355" mass="257970">MADHVSPPTARPRPRVPSGPRPAPLPLRSSPTSSRHTSTASVPKSAAQSLKQQPSLTSLSRLAQTSESPLDALLDSEADFTVSLEESPQLRPTASGSSRDVKQYPSSVGPVYQPIAQPARGVTQMVTALPMSRESSQVRSQTMPDPKKPGTPSSFIVSRPSTPTGIISPIKQKSRPKVSKLNTVNLVAPNSSSPTKMVSPGLKHWQQVRSHVMAPTPAEEKAAQHAGRPGGKKLGLVSKAAGRFGFRHAAEEVIGYRERRQTMAGLMADMDGLSIEEQEQVARERRKFARDVKACLDACALEESRRRLWRVGYGRDPKSLNHFDTKSSGASVHASVHTAQKFTFDPDFSAFAPLLMELHKHLPAARAKRLWSRTCPHHSAILAELGVAFLQDSTSTDGERQQALEVFGAVVKNWAADSADEELERWLWLCRVLITDDRQLRNRGLTLLNNFLHSESSLPRSHDRPHSALAFLSLASALIVLLHAVETSGYGNEAHLVTVNGLLADLSEGDIIQVEEASLAELLGSIELSGSLGGVEKELLWVASGSVIGTHPSLAHWFLSDEGQIFQRLQPPPVLHATPPLTLRLRSRATCVFLSSWTSIIRSSTDLQLSSTILRSVRELLLPEFDHLPDEDETLASHLGSFLLELELQGFRANRVPVDEALDPFRISMGPKSVTTVPTGHHDLIVRYFGLEAPRKKGFEGAAKEVSFLQTKAFVPLGRMGIEALFSRFTASTGPFTEARPFLVWLAKAQPQQLYKPLFKLSASTQPSSLTSHLKLITVLSQLVGPTQFWTQADPQMVTIVLMGDVAPKQSKGKAKEGETSVVNVKLGRYAVLVGFINALDNVKEFAGSGSRLRPFMEAVESRLALFLEAEERDGTLPISYRLLICQLLLKMRSITSSVKRSPWIRLVMTWFIDVSRQITEQTDNDQVAILRTVYQGLAVTDSSAIPTATYPSSLMEKSFRRDSVLVSDRHRAVFDKNIGEVIPRLLVAVHACLSIDDWGTLLPHLWHYYTSNRPAKKALAFLLEKCAELISSQMRAVILSDLTSSNIVVRNQALRKMAMLFGWRNQVLAQKIVTDRRGPVFQFSAKTLDFVATDIGSITWVAPHDVQDAALQKFGQTLPPELRQRLMELGWAEDATLGAKSDWEAVPVSSLPALQYQQDGLSADRSPSPMRALKRHASSSSGSSFAGKRRRHVFAPMLFRLVNEQVLVLAGDIEGSIGTISHELIRLVQRDDAAAFLRPITSEFKTDFAGSLLRLNSVLTTVTPAFAYSALNALVGYVKSVARTDPNFAYLGIALATIARLVPHTSGISLRDIRKNKAEHVILPASIHEDEGGFKVHGPWRDGSLAIQTAQLLILAEGLRVNPREVYLVKKMLSNLQIQGSIHHLPFARGWLILIITLFSAVNRNYNDRAELRHFLTNVGVILRMHGEHDLLVTVHAMRVFMLCSARFRRLFTSMGFPTIMRPVYETYAAGNAATRDCIEYAAKSFYRIHQDSFVYQTCIVISEGEYDAAAVYSLLSSLSVDRSSASGVPSGIRGLNDQEEIEALVQMISGPEIALSEIGTDAAERQAKKLASITLDDDIFPKENIVRLFVTIIAANPASSRARSFLRLLAALVPHIKDPASEELLREGVEALGSVIVKGKTGDESAMSALHPGSEDSTIDWVATRREYVFLVESYARSGGRLGASATKRTLDMVLDLLQRQPESVGPAASSIVGELAKTHLSSVRPTPFLRDIAPLFRMFIAVVDFSGMLDSITTLIRRSSYDLDLETTSIIVQDYVEPSVRMLATASEENMAFIVPLRSSAVRLLSAAVFLRGDALGALERYPPGANLLASLVLPLCLLLESPQEVDRAAIYSSLWIRILHYVIRSSSSRKKHTRISSKVPESSHVRAATVVLTVQIIKVIVVRAPESLSDVKGLWTYIARHLLRTIEDGNAHFIDPTSVSLTSPRLVDWIMWSLFELLCLHRSPLQIEFRCKMQLALAAIHRDVEVERSSNPSTPGVGAPKMSTSPQLLSGRARVSSSRSPSYAYHARVPSGASAFSMGGDVRSPGGRRASDQHPGSGSGSGILGGGHSRMPSQQHLSPHLSPSISTPGFGGGHSRMPSTGSMLGGNGMVRPSFAALSARRASRPAFDAFPNGVGMNFRFPSSAGQVRSLAGPSMGNDKPIVHLLNVGLPIPSSTTTGSTNFSPISPLGGGMNSPFGTGVGAMGGEAVLREMRITSDKLSEEARKAVRRVMMVNGWEVEVEEEEEAVRTWSVMDALHVISEQTKVFVEEEFRDIFSPNTSSTEWTDGVKLDEKDIMFRESMGTEPEGYDIEGGEEGYSFKLNEKRRPSELDSFEEEGRTKVPMLSVSVSSP</sequence>
<feature type="region of interest" description="Disordered" evidence="1">
    <location>
        <begin position="1988"/>
        <end position="2110"/>
    </location>
</feature>
<feature type="region of interest" description="Disordered" evidence="1">
    <location>
        <begin position="2325"/>
        <end position="2355"/>
    </location>
</feature>
<dbReference type="SUPFAM" id="SSF48371">
    <property type="entry name" value="ARM repeat"/>
    <property type="match status" value="1"/>
</dbReference>
<keyword evidence="4" id="KW-1185">Reference proteome</keyword>
<reference evidence="3" key="1">
    <citation type="submission" date="2017-08" db="EMBL/GenBank/DDBJ databases">
        <authorList>
            <person name="Cuomo C."/>
            <person name="Billmyre B."/>
            <person name="Heitman J."/>
        </authorList>
    </citation>
    <scope>NUCLEOTIDE SEQUENCE</scope>
    <source>
        <strain evidence="3">CBS 12478</strain>
    </source>
</reference>
<feature type="compositionally biased region" description="Polar residues" evidence="1">
    <location>
        <begin position="133"/>
        <end position="143"/>
    </location>
</feature>
<dbReference type="GeneID" id="43586785"/>
<feature type="compositionally biased region" description="Polar residues" evidence="1">
    <location>
        <begin position="46"/>
        <end position="68"/>
    </location>
</feature>
<feature type="compositionally biased region" description="Basic and acidic residues" evidence="1">
    <location>
        <begin position="2325"/>
        <end position="2343"/>
    </location>
</feature>
<dbReference type="PANTHER" id="PTHR31781">
    <property type="entry name" value="UNC80"/>
    <property type="match status" value="1"/>
</dbReference>
<dbReference type="Proteomes" id="UP000322225">
    <property type="component" value="Chromosome 2"/>
</dbReference>
<dbReference type="GO" id="GO:0034703">
    <property type="term" value="C:cation channel complex"/>
    <property type="evidence" value="ECO:0007669"/>
    <property type="project" value="TreeGrafter"/>
</dbReference>
<dbReference type="EMBL" id="CP144052">
    <property type="protein sequence ID" value="WWD16588.1"/>
    <property type="molecule type" value="Genomic_DNA"/>
</dbReference>